<proteinExistence type="predicted"/>
<sequence>MMDFIEATFKHAPRTLPPDVGDKHFEVVVRGTVTKVKIGKNLDPNAASILTTGIMKAQQDMMRTQSKIRGATMRSAAVLSLLFGILALPLMSLETRSASALSLAVCLLLLLIFPT</sequence>
<evidence type="ECO:0000313" key="2">
    <source>
        <dbReference type="EMBL" id="KAK0707308.1"/>
    </source>
</evidence>
<evidence type="ECO:0000256" key="1">
    <source>
        <dbReference type="SAM" id="Phobius"/>
    </source>
</evidence>
<dbReference type="EMBL" id="JAUKUA010000006">
    <property type="protein sequence ID" value="KAK0707308.1"/>
    <property type="molecule type" value="Genomic_DNA"/>
</dbReference>
<comment type="caution">
    <text evidence="2">The sequence shown here is derived from an EMBL/GenBank/DDBJ whole genome shotgun (WGS) entry which is preliminary data.</text>
</comment>
<keyword evidence="1" id="KW-0812">Transmembrane</keyword>
<feature type="transmembrane region" description="Helical" evidence="1">
    <location>
        <begin position="97"/>
        <end position="113"/>
    </location>
</feature>
<organism evidence="2 3">
    <name type="scientific">Lasiosphaeris hirsuta</name>
    <dbReference type="NCBI Taxonomy" id="260670"/>
    <lineage>
        <taxon>Eukaryota</taxon>
        <taxon>Fungi</taxon>
        <taxon>Dikarya</taxon>
        <taxon>Ascomycota</taxon>
        <taxon>Pezizomycotina</taxon>
        <taxon>Sordariomycetes</taxon>
        <taxon>Sordariomycetidae</taxon>
        <taxon>Sordariales</taxon>
        <taxon>Lasiosphaeriaceae</taxon>
        <taxon>Lasiosphaeris</taxon>
    </lineage>
</organism>
<protein>
    <submittedName>
        <fullName evidence="2">Uncharacterized protein</fullName>
    </submittedName>
</protein>
<name>A0AA40A117_9PEZI</name>
<dbReference type="AlphaFoldDB" id="A0AA40A117"/>
<dbReference type="Proteomes" id="UP001172102">
    <property type="component" value="Unassembled WGS sequence"/>
</dbReference>
<keyword evidence="1" id="KW-1133">Transmembrane helix</keyword>
<keyword evidence="3" id="KW-1185">Reference proteome</keyword>
<gene>
    <name evidence="2" type="ORF">B0H67DRAFT_587223</name>
</gene>
<accession>A0AA40A117</accession>
<feature type="transmembrane region" description="Helical" evidence="1">
    <location>
        <begin position="71"/>
        <end position="91"/>
    </location>
</feature>
<evidence type="ECO:0000313" key="3">
    <source>
        <dbReference type="Proteomes" id="UP001172102"/>
    </source>
</evidence>
<keyword evidence="1" id="KW-0472">Membrane</keyword>
<reference evidence="2" key="1">
    <citation type="submission" date="2023-06" db="EMBL/GenBank/DDBJ databases">
        <title>Genome-scale phylogeny and comparative genomics of the fungal order Sordariales.</title>
        <authorList>
            <consortium name="Lawrence Berkeley National Laboratory"/>
            <person name="Hensen N."/>
            <person name="Bonometti L."/>
            <person name="Westerberg I."/>
            <person name="Brannstrom I.O."/>
            <person name="Guillou S."/>
            <person name="Cros-Aarteil S."/>
            <person name="Calhoun S."/>
            <person name="Haridas S."/>
            <person name="Kuo A."/>
            <person name="Mondo S."/>
            <person name="Pangilinan J."/>
            <person name="Riley R."/>
            <person name="Labutti K."/>
            <person name="Andreopoulos B."/>
            <person name="Lipzen A."/>
            <person name="Chen C."/>
            <person name="Yanf M."/>
            <person name="Daum C."/>
            <person name="Ng V."/>
            <person name="Clum A."/>
            <person name="Steindorff A."/>
            <person name="Ohm R."/>
            <person name="Martin F."/>
            <person name="Silar P."/>
            <person name="Natvig D."/>
            <person name="Lalanne C."/>
            <person name="Gautier V."/>
            <person name="Ament-Velasquez S.L."/>
            <person name="Kruys A."/>
            <person name="Hutchinson M.I."/>
            <person name="Powell A.J."/>
            <person name="Barry K."/>
            <person name="Miller A.N."/>
            <person name="Grigoriev I.V."/>
            <person name="Debuchy R."/>
            <person name="Gladieux P."/>
            <person name="Thoren M.H."/>
            <person name="Johannesson H."/>
        </authorList>
    </citation>
    <scope>NUCLEOTIDE SEQUENCE</scope>
    <source>
        <strain evidence="2">SMH4607-1</strain>
    </source>
</reference>